<dbReference type="InterPro" id="IPR005337">
    <property type="entry name" value="RapZ-like"/>
</dbReference>
<keyword evidence="8" id="KW-1185">Reference proteome</keyword>
<dbReference type="EMBL" id="JACZHT010000001">
    <property type="protein sequence ID" value="MBE1236460.1"/>
    <property type="molecule type" value="Genomic_DNA"/>
</dbReference>
<evidence type="ECO:0000256" key="2">
    <source>
        <dbReference type="ARBA" id="ARBA00022840"/>
    </source>
</evidence>
<evidence type="ECO:0000256" key="1">
    <source>
        <dbReference type="ARBA" id="ARBA00022741"/>
    </source>
</evidence>
<evidence type="ECO:0000313" key="7">
    <source>
        <dbReference type="EMBL" id="MBE1236460.1"/>
    </source>
</evidence>
<dbReference type="PANTHER" id="PTHR30448">
    <property type="entry name" value="RNASE ADAPTER PROTEIN RAPZ"/>
    <property type="match status" value="1"/>
</dbReference>
<name>A0A8J6YKT5_9PROT</name>
<evidence type="ECO:0000256" key="4">
    <source>
        <dbReference type="HAMAP-Rule" id="MF_00636"/>
    </source>
</evidence>
<sequence length="296" mass="33116">MTDADTPRTLTGRPIVLVTGLSGAGRSSALHALEDMGYEAIDNLPLEFLDPLVEHSQDNPRPLAVGIDCRTRNFDPAALIARLDSLEATPGINARMIYIEADDEAIIKRYAETRRRHPLSRGAPLAECIALERRLLRPLRDRAFLSFDTTRTNLGRLKTTLEADFSLKAPGLRDMQVLIISFGFRNGLPRDADLVLDVRFLRNPHYEPDLRPLTGENSAVGAYIQEDPAWEPFMDKGLALLDFLLPRYRDEGKSSLTIAIGCTGGQHRSVHTALQLAARLKNPQTNVMVYHRDIRR</sequence>
<keyword evidence="3 4" id="KW-0342">GTP-binding</keyword>
<reference evidence="7" key="1">
    <citation type="submission" date="2020-10" db="EMBL/GenBank/DDBJ databases">
        <title>Genome sequence of the unusual species of purple photosynthetic bacteria, Phaeovibrio sulfidiphilus DSM 23193, type strain.</title>
        <authorList>
            <person name="Kyndt J.A."/>
            <person name="Meyer T.E."/>
        </authorList>
    </citation>
    <scope>NUCLEOTIDE SEQUENCE</scope>
    <source>
        <strain evidence="7">DSM 23193</strain>
    </source>
</reference>
<dbReference type="SUPFAM" id="SSF52540">
    <property type="entry name" value="P-loop containing nucleoside triphosphate hydrolases"/>
    <property type="match status" value="1"/>
</dbReference>
<keyword evidence="2 4" id="KW-0067">ATP-binding</keyword>
<dbReference type="InterPro" id="IPR053930">
    <property type="entry name" value="RapZ-like_N"/>
</dbReference>
<feature type="domain" description="RapZ C-terminal" evidence="6">
    <location>
        <begin position="175"/>
        <end position="294"/>
    </location>
</feature>
<evidence type="ECO:0000256" key="3">
    <source>
        <dbReference type="ARBA" id="ARBA00023134"/>
    </source>
</evidence>
<dbReference type="GO" id="GO:0005524">
    <property type="term" value="F:ATP binding"/>
    <property type="evidence" value="ECO:0007669"/>
    <property type="project" value="UniProtKB-UniRule"/>
</dbReference>
<organism evidence="7 8">
    <name type="scientific">Phaeovibrio sulfidiphilus</name>
    <dbReference type="NCBI Taxonomy" id="1220600"/>
    <lineage>
        <taxon>Bacteria</taxon>
        <taxon>Pseudomonadati</taxon>
        <taxon>Pseudomonadota</taxon>
        <taxon>Alphaproteobacteria</taxon>
        <taxon>Rhodospirillales</taxon>
        <taxon>Rhodospirillaceae</taxon>
        <taxon>Phaeovibrio</taxon>
    </lineage>
</organism>
<dbReference type="NCBIfam" id="NF003828">
    <property type="entry name" value="PRK05416.1"/>
    <property type="match status" value="1"/>
</dbReference>
<gene>
    <name evidence="7" type="primary">rapZ</name>
    <name evidence="7" type="ORF">IHV25_02170</name>
</gene>
<evidence type="ECO:0000313" key="8">
    <source>
        <dbReference type="Proteomes" id="UP000631034"/>
    </source>
</evidence>
<keyword evidence="1 4" id="KW-0547">Nucleotide-binding</keyword>
<dbReference type="PANTHER" id="PTHR30448:SF0">
    <property type="entry name" value="RNASE ADAPTER PROTEIN RAPZ"/>
    <property type="match status" value="1"/>
</dbReference>
<feature type="binding site" evidence="4">
    <location>
        <begin position="20"/>
        <end position="27"/>
    </location>
    <ligand>
        <name>ATP</name>
        <dbReference type="ChEBI" id="CHEBI:30616"/>
    </ligand>
</feature>
<proteinExistence type="inferred from homology"/>
<dbReference type="HAMAP" id="MF_00636">
    <property type="entry name" value="RapZ_like"/>
    <property type="match status" value="1"/>
</dbReference>
<feature type="domain" description="RapZ-like N-terminal" evidence="5">
    <location>
        <begin position="15"/>
        <end position="165"/>
    </location>
</feature>
<comment type="caution">
    <text evidence="7">The sequence shown here is derived from an EMBL/GenBank/DDBJ whole genome shotgun (WGS) entry which is preliminary data.</text>
</comment>
<dbReference type="InterPro" id="IPR027417">
    <property type="entry name" value="P-loop_NTPase"/>
</dbReference>
<dbReference type="Pfam" id="PF03668">
    <property type="entry name" value="RapZ-like_N"/>
    <property type="match status" value="1"/>
</dbReference>
<feature type="binding site" evidence="4">
    <location>
        <begin position="68"/>
        <end position="71"/>
    </location>
    <ligand>
        <name>GTP</name>
        <dbReference type="ChEBI" id="CHEBI:37565"/>
    </ligand>
</feature>
<evidence type="ECO:0000259" key="6">
    <source>
        <dbReference type="Pfam" id="PF22740"/>
    </source>
</evidence>
<dbReference type="Pfam" id="PF22740">
    <property type="entry name" value="PapZ_C"/>
    <property type="match status" value="1"/>
</dbReference>
<protein>
    <submittedName>
        <fullName evidence="7">RNase adapter RapZ</fullName>
    </submittedName>
</protein>
<dbReference type="AlphaFoldDB" id="A0A8J6YKT5"/>
<accession>A0A8J6YKT5</accession>
<dbReference type="PIRSF" id="PIRSF005052">
    <property type="entry name" value="P-loopkin"/>
    <property type="match status" value="1"/>
</dbReference>
<evidence type="ECO:0000259" key="5">
    <source>
        <dbReference type="Pfam" id="PF03668"/>
    </source>
</evidence>
<dbReference type="GO" id="GO:0005525">
    <property type="term" value="F:GTP binding"/>
    <property type="evidence" value="ECO:0007669"/>
    <property type="project" value="UniProtKB-UniRule"/>
</dbReference>
<dbReference type="Proteomes" id="UP000631034">
    <property type="component" value="Unassembled WGS sequence"/>
</dbReference>
<dbReference type="InterPro" id="IPR053931">
    <property type="entry name" value="RapZ_C"/>
</dbReference>